<dbReference type="Proteomes" id="UP001519460">
    <property type="component" value="Unassembled WGS sequence"/>
</dbReference>
<reference evidence="1 2" key="1">
    <citation type="journal article" date="2023" name="Sci. Data">
        <title>Genome assembly of the Korean intertidal mud-creeper Batillaria attramentaria.</title>
        <authorList>
            <person name="Patra A.K."/>
            <person name="Ho P.T."/>
            <person name="Jun S."/>
            <person name="Lee S.J."/>
            <person name="Kim Y."/>
            <person name="Won Y.J."/>
        </authorList>
    </citation>
    <scope>NUCLEOTIDE SEQUENCE [LARGE SCALE GENOMIC DNA]</scope>
    <source>
        <strain evidence="1">Wonlab-2016</strain>
    </source>
</reference>
<dbReference type="EMBL" id="JACVVK020000102">
    <property type="protein sequence ID" value="KAK7492525.1"/>
    <property type="molecule type" value="Genomic_DNA"/>
</dbReference>
<name>A0ABD0KZL2_9CAEN</name>
<comment type="caution">
    <text evidence="1">The sequence shown here is derived from an EMBL/GenBank/DDBJ whole genome shotgun (WGS) entry which is preliminary data.</text>
</comment>
<proteinExistence type="predicted"/>
<organism evidence="1 2">
    <name type="scientific">Batillaria attramentaria</name>
    <dbReference type="NCBI Taxonomy" id="370345"/>
    <lineage>
        <taxon>Eukaryota</taxon>
        <taxon>Metazoa</taxon>
        <taxon>Spiralia</taxon>
        <taxon>Lophotrochozoa</taxon>
        <taxon>Mollusca</taxon>
        <taxon>Gastropoda</taxon>
        <taxon>Caenogastropoda</taxon>
        <taxon>Sorbeoconcha</taxon>
        <taxon>Cerithioidea</taxon>
        <taxon>Batillariidae</taxon>
        <taxon>Batillaria</taxon>
    </lineage>
</organism>
<gene>
    <name evidence="1" type="ORF">BaRGS_00016191</name>
</gene>
<evidence type="ECO:0000313" key="1">
    <source>
        <dbReference type="EMBL" id="KAK7492525.1"/>
    </source>
</evidence>
<keyword evidence="2" id="KW-1185">Reference proteome</keyword>
<sequence>MASEGKTLFKKVKRQQKLCFSITTTKTDESCISVVGFNLEPVSCGAIRRGEQPNETVSGWQLSYSCFSIPSNAQSIRTFHLTHSRLQPTSLDSKILKTHCRVAKP</sequence>
<accession>A0ABD0KZL2</accession>
<evidence type="ECO:0000313" key="2">
    <source>
        <dbReference type="Proteomes" id="UP001519460"/>
    </source>
</evidence>
<protein>
    <submittedName>
        <fullName evidence="1">Uncharacterized protein</fullName>
    </submittedName>
</protein>
<dbReference type="AlphaFoldDB" id="A0ABD0KZL2"/>